<dbReference type="RefSeq" id="XP_026291165.2">
    <property type="nucleotide sequence ID" value="XM_026435380.2"/>
</dbReference>
<protein>
    <submittedName>
        <fullName evidence="2 3">Uncharacterized protein LOC113215717</fullName>
    </submittedName>
</protein>
<organism evidence="1 2">
    <name type="scientific">Frankliniella occidentalis</name>
    <name type="common">Western flower thrips</name>
    <name type="synonym">Euthrips occidentalis</name>
    <dbReference type="NCBI Taxonomy" id="133901"/>
    <lineage>
        <taxon>Eukaryota</taxon>
        <taxon>Metazoa</taxon>
        <taxon>Ecdysozoa</taxon>
        <taxon>Arthropoda</taxon>
        <taxon>Hexapoda</taxon>
        <taxon>Insecta</taxon>
        <taxon>Pterygota</taxon>
        <taxon>Neoptera</taxon>
        <taxon>Paraneoptera</taxon>
        <taxon>Thysanoptera</taxon>
        <taxon>Terebrantia</taxon>
        <taxon>Thripoidea</taxon>
        <taxon>Thripidae</taxon>
        <taxon>Frankliniella</taxon>
    </lineage>
</organism>
<dbReference type="AlphaFoldDB" id="A0A6J1TC74"/>
<evidence type="ECO:0000313" key="3">
    <source>
        <dbReference type="RefSeq" id="XP_026291165.2"/>
    </source>
</evidence>
<name>A0A6J1TC74_FRAOC</name>
<gene>
    <name evidence="2 3" type="primary">LOC113215717</name>
</gene>
<sequence>MASADVTQKQSRYIHAKQYPIGTDTYVVIGNEPGNGFDVYFEIVNHVGQRCARCTHTEALSLLTLNIIDGAIDFLYNHSDNPNAVVDLGTLIVPKLSYSSYNTSWQLFFLDKQRQTEVCIDDEMWRRLKKLRLVLCAQIKYNVSLRDTFFHYDDVLKAIAREMKETNIKFAYYDRKSIITNLYLNKVDKLDYREQVMLLELLSFHKNTLLWDFRMCFEAVCNEDD</sequence>
<dbReference type="GeneID" id="113215717"/>
<dbReference type="RefSeq" id="XP_026291164.2">
    <property type="nucleotide sequence ID" value="XM_026435379.2"/>
</dbReference>
<dbReference type="KEGG" id="foc:113215717"/>
<accession>A0A6J1TC74</accession>
<proteinExistence type="predicted"/>
<evidence type="ECO:0000313" key="2">
    <source>
        <dbReference type="RefSeq" id="XP_026291164.2"/>
    </source>
</evidence>
<dbReference type="Proteomes" id="UP000504606">
    <property type="component" value="Unplaced"/>
</dbReference>
<evidence type="ECO:0000313" key="1">
    <source>
        <dbReference type="Proteomes" id="UP000504606"/>
    </source>
</evidence>
<keyword evidence="1" id="KW-1185">Reference proteome</keyword>
<reference evidence="2 3" key="1">
    <citation type="submission" date="2025-04" db="UniProtKB">
        <authorList>
            <consortium name="RefSeq"/>
        </authorList>
    </citation>
    <scope>IDENTIFICATION</scope>
    <source>
        <tissue evidence="2 3">Whole organism</tissue>
    </source>
</reference>